<evidence type="ECO:0000256" key="1">
    <source>
        <dbReference type="ARBA" id="ARBA00010587"/>
    </source>
</evidence>
<evidence type="ECO:0000256" key="3">
    <source>
        <dbReference type="ARBA" id="ARBA00023004"/>
    </source>
</evidence>
<sequence length="152" mass="18084">MSFIKWQKEFLTGLPEVDQQHQKLIETLNLLHFLLSKGKIQEEIREILHFLDNYTVEHFGTEEKLMVQHSGQIPRDLKERHFREHRYFIDRIQEFHGLLEAYQNGEQEKEALLELFEFLCTWLCEHILGTDKETASHLINIQEEASLAPQGL</sequence>
<dbReference type="CDD" id="cd12107">
    <property type="entry name" value="Hemerythrin"/>
    <property type="match status" value="1"/>
</dbReference>
<dbReference type="Pfam" id="PF01814">
    <property type="entry name" value="Hemerythrin"/>
    <property type="match status" value="1"/>
</dbReference>
<comment type="caution">
    <text evidence="5">The sequence shown here is derived from an EMBL/GenBank/DDBJ whole genome shotgun (WGS) entry which is preliminary data.</text>
</comment>
<dbReference type="InterPro" id="IPR050669">
    <property type="entry name" value="Hemerythrin"/>
</dbReference>
<name>A0A7V5NYH7_9BACT</name>
<dbReference type="Gene3D" id="1.20.120.50">
    <property type="entry name" value="Hemerythrin-like"/>
    <property type="match status" value="1"/>
</dbReference>
<dbReference type="NCBIfam" id="NF033749">
    <property type="entry name" value="bact_hemeryth"/>
    <property type="match status" value="1"/>
</dbReference>
<evidence type="ECO:0000313" key="5">
    <source>
        <dbReference type="EMBL" id="HHI96543.1"/>
    </source>
</evidence>
<dbReference type="InterPro" id="IPR012827">
    <property type="entry name" value="Hemerythrin_metal-bd"/>
</dbReference>
<dbReference type="NCBIfam" id="TIGR02481">
    <property type="entry name" value="hemeryth_dom"/>
    <property type="match status" value="1"/>
</dbReference>
<accession>A0A7V5NYH7</accession>
<dbReference type="EMBL" id="DROK01000048">
    <property type="protein sequence ID" value="HHI96543.1"/>
    <property type="molecule type" value="Genomic_DNA"/>
</dbReference>
<comment type="similarity">
    <text evidence="1">Belongs to the hemerythrin family.</text>
</comment>
<dbReference type="AlphaFoldDB" id="A0A7V5NYH7"/>
<gene>
    <name evidence="5" type="ORF">ENJ96_01675</name>
</gene>
<evidence type="ECO:0000259" key="4">
    <source>
        <dbReference type="Pfam" id="PF01814"/>
    </source>
</evidence>
<dbReference type="GO" id="GO:0046872">
    <property type="term" value="F:metal ion binding"/>
    <property type="evidence" value="ECO:0007669"/>
    <property type="project" value="UniProtKB-KW"/>
</dbReference>
<dbReference type="SUPFAM" id="SSF47188">
    <property type="entry name" value="Hemerythrin-like"/>
    <property type="match status" value="1"/>
</dbReference>
<dbReference type="InterPro" id="IPR035938">
    <property type="entry name" value="Hemerythrin-like_sf"/>
</dbReference>
<dbReference type="InterPro" id="IPR012312">
    <property type="entry name" value="Hemerythrin-like"/>
</dbReference>
<dbReference type="PANTHER" id="PTHR37164:SF1">
    <property type="entry name" value="BACTERIOHEMERYTHRIN"/>
    <property type="match status" value="1"/>
</dbReference>
<keyword evidence="2" id="KW-0479">Metal-binding</keyword>
<reference evidence="5" key="1">
    <citation type="journal article" date="2020" name="mSystems">
        <title>Genome- and Community-Level Interaction Insights into Carbon Utilization and Element Cycling Functions of Hydrothermarchaeota in Hydrothermal Sediment.</title>
        <authorList>
            <person name="Zhou Z."/>
            <person name="Liu Y."/>
            <person name="Xu W."/>
            <person name="Pan J."/>
            <person name="Luo Z.H."/>
            <person name="Li M."/>
        </authorList>
    </citation>
    <scope>NUCLEOTIDE SEQUENCE [LARGE SCALE GENOMIC DNA]</scope>
    <source>
        <strain evidence="5">HyVt-533</strain>
    </source>
</reference>
<dbReference type="PANTHER" id="PTHR37164">
    <property type="entry name" value="BACTERIOHEMERYTHRIN"/>
    <property type="match status" value="1"/>
</dbReference>
<feature type="domain" description="Hemerythrin-like" evidence="4">
    <location>
        <begin position="13"/>
        <end position="133"/>
    </location>
</feature>
<organism evidence="5">
    <name type="scientific">Thermodesulfatator atlanticus</name>
    <dbReference type="NCBI Taxonomy" id="501497"/>
    <lineage>
        <taxon>Bacteria</taxon>
        <taxon>Pseudomonadati</taxon>
        <taxon>Thermodesulfobacteriota</taxon>
        <taxon>Thermodesulfobacteria</taxon>
        <taxon>Thermodesulfobacteriales</taxon>
        <taxon>Thermodesulfatatoraceae</taxon>
        <taxon>Thermodesulfatator</taxon>
    </lineage>
</organism>
<keyword evidence="3" id="KW-0408">Iron</keyword>
<protein>
    <submittedName>
        <fullName evidence="5">Bacteriohemerythrin</fullName>
    </submittedName>
</protein>
<proteinExistence type="inferred from homology"/>
<evidence type="ECO:0000256" key="2">
    <source>
        <dbReference type="ARBA" id="ARBA00022723"/>
    </source>
</evidence>
<dbReference type="Proteomes" id="UP000886101">
    <property type="component" value="Unassembled WGS sequence"/>
</dbReference>